<dbReference type="Proteomes" id="UP001632038">
    <property type="component" value="Unassembled WGS sequence"/>
</dbReference>
<gene>
    <name evidence="2" type="ORF">CASFOL_000096</name>
</gene>
<proteinExistence type="predicted"/>
<organism evidence="2 3">
    <name type="scientific">Castilleja foliolosa</name>
    <dbReference type="NCBI Taxonomy" id="1961234"/>
    <lineage>
        <taxon>Eukaryota</taxon>
        <taxon>Viridiplantae</taxon>
        <taxon>Streptophyta</taxon>
        <taxon>Embryophyta</taxon>
        <taxon>Tracheophyta</taxon>
        <taxon>Spermatophyta</taxon>
        <taxon>Magnoliopsida</taxon>
        <taxon>eudicotyledons</taxon>
        <taxon>Gunneridae</taxon>
        <taxon>Pentapetalae</taxon>
        <taxon>asterids</taxon>
        <taxon>lamiids</taxon>
        <taxon>Lamiales</taxon>
        <taxon>Orobanchaceae</taxon>
        <taxon>Pedicularideae</taxon>
        <taxon>Castillejinae</taxon>
        <taxon>Castilleja</taxon>
    </lineage>
</organism>
<dbReference type="PANTHER" id="PTHR35505:SF1">
    <property type="entry name" value="SNF2 DOMAIN PROTEIN"/>
    <property type="match status" value="1"/>
</dbReference>
<feature type="region of interest" description="Disordered" evidence="1">
    <location>
        <begin position="629"/>
        <end position="691"/>
    </location>
</feature>
<accession>A0ABD3ENA5</accession>
<sequence>MNPQIQNHDSMLKESIKHFLTSYHRGSSDFSSFESIFFRMIQSMLDPPLGVTWFYSAVTFHAAKSSSQNSIHPSARIVITKDLLNLLISCSNLSSASKKISLLAPVVYDLYNIVCDYGKAVNMEVRKLVEDIVSYVMTLAAAYDYGNEDVNCNNSVVCFEDLVRVWTTDRGGGFCKFEENLRVFFPLLSDGIWRWVSGGGCGLRELVGIVLCEVYFLRMFVSVGSVMCTEDFLRETFDETVQTIKGFRSSYFLDISNFSDLLPVFNKVIESCNDPPLEIIWFYGAIDFQSSKIDNLPPPAKLLAAKELFGLLNSCTCSCSVMKKVAVVAPVLYLLYHLVIDFSGRDPCLRDEIETLLEEIISYISICCSQYLEGGEQGPDRLGTCISELISAWTVDRIRPSHENDLLKFFFPNLKIDFQREAIVCVEYMAGVVMNEAFLLILYMKVSEEMSGDGLQKKMFNLAIQGIKVFRNFYFLDVLLKMLLEPNLPIASLLSFEDADILHKAIYDAVILIDYSFYSGRWAHSDDGHSKNLALLWVLVAERAIHFARAKNDEDRAVLYLSAFRESHLMAELIEWACIQADIVDQNIRTFITTPNVLIKWLFALEEHEIQVFDHSVSLHYAKSVSKVQTTTRDHDMAGPSENRAGRKRKETDSGLQDMRGTQMRRVSDNATHSGDELINLSSKGKDVMES</sequence>
<dbReference type="AlphaFoldDB" id="A0ABD3ENA5"/>
<name>A0ABD3ENA5_9LAMI</name>
<evidence type="ECO:0000313" key="3">
    <source>
        <dbReference type="Proteomes" id="UP001632038"/>
    </source>
</evidence>
<dbReference type="EMBL" id="JAVIJP010000001">
    <property type="protein sequence ID" value="KAL3655700.1"/>
    <property type="molecule type" value="Genomic_DNA"/>
</dbReference>
<reference evidence="3" key="1">
    <citation type="journal article" date="2024" name="IScience">
        <title>Strigolactones Initiate the Formation of Haustorium-like Structures in Castilleja.</title>
        <authorList>
            <person name="Buerger M."/>
            <person name="Peterson D."/>
            <person name="Chory J."/>
        </authorList>
    </citation>
    <scope>NUCLEOTIDE SEQUENCE [LARGE SCALE GENOMIC DNA]</scope>
</reference>
<keyword evidence="3" id="KW-1185">Reference proteome</keyword>
<comment type="caution">
    <text evidence="2">The sequence shown here is derived from an EMBL/GenBank/DDBJ whole genome shotgun (WGS) entry which is preliminary data.</text>
</comment>
<evidence type="ECO:0000313" key="2">
    <source>
        <dbReference type="EMBL" id="KAL3655700.1"/>
    </source>
</evidence>
<evidence type="ECO:0000256" key="1">
    <source>
        <dbReference type="SAM" id="MobiDB-lite"/>
    </source>
</evidence>
<dbReference type="PANTHER" id="PTHR35505">
    <property type="entry name" value="OS01G0600300 PROTEIN"/>
    <property type="match status" value="1"/>
</dbReference>
<protein>
    <submittedName>
        <fullName evidence="2">Uncharacterized protein</fullName>
    </submittedName>
</protein>